<dbReference type="AlphaFoldDB" id="A0A318I0G5"/>
<protein>
    <submittedName>
        <fullName evidence="7">Membrane protein implicated in regulation of membrane protease activity</fullName>
    </submittedName>
</protein>
<dbReference type="PANTHER" id="PTHR33507:SF3">
    <property type="entry name" value="INNER MEMBRANE PROTEIN YBBJ"/>
    <property type="match status" value="1"/>
</dbReference>
<dbReference type="PANTHER" id="PTHR33507">
    <property type="entry name" value="INNER MEMBRANE PROTEIN YBBJ"/>
    <property type="match status" value="1"/>
</dbReference>
<evidence type="ECO:0000313" key="7">
    <source>
        <dbReference type="EMBL" id="PXX24119.1"/>
    </source>
</evidence>
<dbReference type="InterPro" id="IPR052165">
    <property type="entry name" value="Membrane_assoc_protease"/>
</dbReference>
<dbReference type="RefSeq" id="WP_110369953.1">
    <property type="nucleotide sequence ID" value="NZ_QJJX01000003.1"/>
</dbReference>
<keyword evidence="3 5" id="KW-1133">Transmembrane helix</keyword>
<keyword evidence="7" id="KW-0645">Protease</keyword>
<dbReference type="Pfam" id="PF01957">
    <property type="entry name" value="NfeD"/>
    <property type="match status" value="1"/>
</dbReference>
<evidence type="ECO:0000313" key="8">
    <source>
        <dbReference type="Proteomes" id="UP000248314"/>
    </source>
</evidence>
<keyword evidence="2 5" id="KW-0812">Transmembrane</keyword>
<dbReference type="SUPFAM" id="SSF141322">
    <property type="entry name" value="NfeD domain-like"/>
    <property type="match status" value="1"/>
</dbReference>
<feature type="domain" description="NfeD-like C-terminal" evidence="6">
    <location>
        <begin position="89"/>
        <end position="148"/>
    </location>
</feature>
<comment type="subcellular location">
    <subcellularLocation>
        <location evidence="1">Membrane</location>
        <topology evidence="1">Multi-pass membrane protein</topology>
    </subcellularLocation>
</comment>
<evidence type="ECO:0000256" key="5">
    <source>
        <dbReference type="SAM" id="Phobius"/>
    </source>
</evidence>
<dbReference type="GO" id="GO:0005886">
    <property type="term" value="C:plasma membrane"/>
    <property type="evidence" value="ECO:0007669"/>
    <property type="project" value="TreeGrafter"/>
</dbReference>
<comment type="caution">
    <text evidence="7">The sequence shown here is derived from an EMBL/GenBank/DDBJ whole genome shotgun (WGS) entry which is preliminary data.</text>
</comment>
<feature type="transmembrane region" description="Helical" evidence="5">
    <location>
        <begin position="30"/>
        <end position="53"/>
    </location>
</feature>
<evidence type="ECO:0000259" key="6">
    <source>
        <dbReference type="Pfam" id="PF01957"/>
    </source>
</evidence>
<proteinExistence type="predicted"/>
<dbReference type="Gene3D" id="2.40.50.140">
    <property type="entry name" value="Nucleic acid-binding proteins"/>
    <property type="match status" value="1"/>
</dbReference>
<feature type="transmembrane region" description="Helical" evidence="5">
    <location>
        <begin position="59"/>
        <end position="78"/>
    </location>
</feature>
<evidence type="ECO:0000256" key="4">
    <source>
        <dbReference type="ARBA" id="ARBA00023136"/>
    </source>
</evidence>
<reference evidence="7 8" key="1">
    <citation type="submission" date="2018-05" db="EMBL/GenBank/DDBJ databases">
        <title>Genomic Encyclopedia of Type Strains, Phase I: the one thousand microbial genomes (KMG-I) project.</title>
        <authorList>
            <person name="Kyrpides N."/>
        </authorList>
    </citation>
    <scope>NUCLEOTIDE SEQUENCE [LARGE SCALE GENOMIC DNA]</scope>
    <source>
        <strain evidence="7 8">DSM 15611</strain>
    </source>
</reference>
<evidence type="ECO:0000256" key="1">
    <source>
        <dbReference type="ARBA" id="ARBA00004141"/>
    </source>
</evidence>
<keyword evidence="8" id="KW-1185">Reference proteome</keyword>
<gene>
    <name evidence="7" type="ORF">EJ73_00360</name>
</gene>
<dbReference type="EMBL" id="QJJX01000003">
    <property type="protein sequence ID" value="PXX24119.1"/>
    <property type="molecule type" value="Genomic_DNA"/>
</dbReference>
<keyword evidence="7" id="KW-0378">Hydrolase</keyword>
<dbReference type="InterPro" id="IPR012340">
    <property type="entry name" value="NA-bd_OB-fold"/>
</dbReference>
<evidence type="ECO:0000256" key="3">
    <source>
        <dbReference type="ARBA" id="ARBA00022989"/>
    </source>
</evidence>
<evidence type="ECO:0000256" key="2">
    <source>
        <dbReference type="ARBA" id="ARBA00022692"/>
    </source>
</evidence>
<organism evidence="7 8">
    <name type="scientific">Hoylesella shahii DSM 15611 = JCM 12083</name>
    <dbReference type="NCBI Taxonomy" id="1122991"/>
    <lineage>
        <taxon>Bacteria</taxon>
        <taxon>Pseudomonadati</taxon>
        <taxon>Bacteroidota</taxon>
        <taxon>Bacteroidia</taxon>
        <taxon>Bacteroidales</taxon>
        <taxon>Prevotellaceae</taxon>
        <taxon>Hoylesella</taxon>
    </lineage>
</organism>
<dbReference type="GO" id="GO:0006508">
    <property type="term" value="P:proteolysis"/>
    <property type="evidence" value="ECO:0007669"/>
    <property type="project" value="UniProtKB-KW"/>
</dbReference>
<dbReference type="Proteomes" id="UP000248314">
    <property type="component" value="Unassembled WGS sequence"/>
</dbReference>
<name>A0A318I0G5_9BACT</name>
<accession>A0A318I0G5</accession>
<dbReference type="GeneID" id="84899455"/>
<keyword evidence="4 5" id="KW-0472">Membrane</keyword>
<sequence length="149" mass="16919">MFDYFSTNLWLFWLLISLLCLIMEMASGTFYILCFAIGALFSMVGTWIGLPFWGQVVCFAVFSILSIFAVRPVVLNYLHPEHQERKSNADALEGREGEVIEDIQPQRSGYVKVDGDEWRAVTADGSFIKIGERVRIVKMDSIVATVERV</sequence>
<feature type="transmembrane region" description="Helical" evidence="5">
    <location>
        <begin position="6"/>
        <end position="23"/>
    </location>
</feature>
<dbReference type="STRING" id="1122991.GCA_000613445_03079"/>
<dbReference type="InterPro" id="IPR002810">
    <property type="entry name" value="NfeD-like_C"/>
</dbReference>
<dbReference type="GO" id="GO:0008233">
    <property type="term" value="F:peptidase activity"/>
    <property type="evidence" value="ECO:0007669"/>
    <property type="project" value="UniProtKB-KW"/>
</dbReference>